<dbReference type="Proteomes" id="UP000276133">
    <property type="component" value="Unassembled WGS sequence"/>
</dbReference>
<gene>
    <name evidence="1" type="ORF">BpHYR1_023412</name>
</gene>
<proteinExistence type="predicted"/>
<keyword evidence="2" id="KW-1185">Reference proteome</keyword>
<accession>A0A3M7QZL9</accession>
<organism evidence="1 2">
    <name type="scientific">Brachionus plicatilis</name>
    <name type="common">Marine rotifer</name>
    <name type="synonym">Brachionus muelleri</name>
    <dbReference type="NCBI Taxonomy" id="10195"/>
    <lineage>
        <taxon>Eukaryota</taxon>
        <taxon>Metazoa</taxon>
        <taxon>Spiralia</taxon>
        <taxon>Gnathifera</taxon>
        <taxon>Rotifera</taxon>
        <taxon>Eurotatoria</taxon>
        <taxon>Monogononta</taxon>
        <taxon>Pseudotrocha</taxon>
        <taxon>Ploima</taxon>
        <taxon>Brachionidae</taxon>
        <taxon>Brachionus</taxon>
    </lineage>
</organism>
<dbReference type="EMBL" id="REGN01004681">
    <property type="protein sequence ID" value="RNA16561.1"/>
    <property type="molecule type" value="Genomic_DNA"/>
</dbReference>
<reference evidence="1 2" key="1">
    <citation type="journal article" date="2018" name="Sci. Rep.">
        <title>Genomic signatures of local adaptation to the degree of environmental predictability in rotifers.</title>
        <authorList>
            <person name="Franch-Gras L."/>
            <person name="Hahn C."/>
            <person name="Garcia-Roger E.M."/>
            <person name="Carmona M.J."/>
            <person name="Serra M."/>
            <person name="Gomez A."/>
        </authorList>
    </citation>
    <scope>NUCLEOTIDE SEQUENCE [LARGE SCALE GENOMIC DNA]</scope>
    <source>
        <strain evidence="1">HYR1</strain>
    </source>
</reference>
<protein>
    <submittedName>
        <fullName evidence="1">Uncharacterized protein</fullName>
    </submittedName>
</protein>
<comment type="caution">
    <text evidence="1">The sequence shown here is derived from an EMBL/GenBank/DDBJ whole genome shotgun (WGS) entry which is preliminary data.</text>
</comment>
<name>A0A3M7QZL9_BRAPC</name>
<dbReference type="AlphaFoldDB" id="A0A3M7QZL9"/>
<sequence>MNINNLIVDQSSVSVLRIAFGNISKKSTTNGFLYFGRIFATRNHVQFVSVHNTQHLLSDVLGALQRPVLNKILEAPSARKIVRCRRTAKSNGLLRFDGTLPFADRPPRLSLSVCNSIDTMVRASSAQPKCTLIINILDNWGSSGNSAMRRPSLVKRPSSSRALKACSCSMAMISVSMGGGSIKSNESRSFMPMAFSDKTVDARLSVALSRSSSAGSACSLLCLSLRDRSDHQAVHTCLGVVDLLLDKAGVDHIEYSVDGERCFGNVGGDYDFS</sequence>
<evidence type="ECO:0000313" key="2">
    <source>
        <dbReference type="Proteomes" id="UP000276133"/>
    </source>
</evidence>
<evidence type="ECO:0000313" key="1">
    <source>
        <dbReference type="EMBL" id="RNA16561.1"/>
    </source>
</evidence>